<reference evidence="5" key="2">
    <citation type="submission" date="2019-09" db="UniProtKB">
        <authorList>
            <consortium name="WormBaseParasite"/>
        </authorList>
    </citation>
    <scope>IDENTIFICATION</scope>
</reference>
<sequence>MMPGWRHEDDVTSTQMRYDEKNPDDGIRIFEPPDQNGRGFLMVITTPFMLGWLRQFSSKGVTLDDTFHTTRYNVRLATLMVPDDKDRGLPGAFLLSGSMTTEDVRRLFLEIRSLMPEFSPRTLVTDEAPCFFKGFRAIFPDSATRLHYCRTSASEWKVSSRTHTKEFLVVWDDYCECNPETYAVINSGVTALAKVDTEEAMQKLEEVLAYLELAAGVVQSSTGHGLAPRPEMAETGGKP</sequence>
<protein>
    <submittedName>
        <fullName evidence="5">MULE domain-containing protein</fullName>
    </submittedName>
</protein>
<dbReference type="Proteomes" id="UP000050761">
    <property type="component" value="Unassembled WGS sequence"/>
</dbReference>
<keyword evidence="4" id="KW-1185">Reference proteome</keyword>
<accession>A0A183GRN1</accession>
<feature type="domain" description="MULE transposase" evidence="2">
    <location>
        <begin position="61"/>
        <end position="145"/>
    </location>
</feature>
<dbReference type="WBParaSite" id="HPBE_0002535101-mRNA-1">
    <property type="protein sequence ID" value="HPBE_0002535101-mRNA-1"/>
    <property type="gene ID" value="HPBE_0002535101"/>
</dbReference>
<evidence type="ECO:0000313" key="3">
    <source>
        <dbReference type="EMBL" id="VDP50713.1"/>
    </source>
</evidence>
<organism evidence="4 5">
    <name type="scientific">Heligmosomoides polygyrus</name>
    <name type="common">Parasitic roundworm</name>
    <dbReference type="NCBI Taxonomy" id="6339"/>
    <lineage>
        <taxon>Eukaryota</taxon>
        <taxon>Metazoa</taxon>
        <taxon>Ecdysozoa</taxon>
        <taxon>Nematoda</taxon>
        <taxon>Chromadorea</taxon>
        <taxon>Rhabditida</taxon>
        <taxon>Rhabditina</taxon>
        <taxon>Rhabditomorpha</taxon>
        <taxon>Strongyloidea</taxon>
        <taxon>Heligmosomidae</taxon>
        <taxon>Heligmosomoides</taxon>
    </lineage>
</organism>
<feature type="region of interest" description="Disordered" evidence="1">
    <location>
        <begin position="1"/>
        <end position="26"/>
    </location>
</feature>
<dbReference type="Pfam" id="PF10551">
    <property type="entry name" value="MULE"/>
    <property type="match status" value="1"/>
</dbReference>
<feature type="compositionally biased region" description="Basic and acidic residues" evidence="1">
    <location>
        <begin position="1"/>
        <end position="10"/>
    </location>
</feature>
<feature type="compositionally biased region" description="Basic and acidic residues" evidence="1">
    <location>
        <begin position="17"/>
        <end position="26"/>
    </location>
</feature>
<reference evidence="3 4" key="1">
    <citation type="submission" date="2018-11" db="EMBL/GenBank/DDBJ databases">
        <authorList>
            <consortium name="Pathogen Informatics"/>
        </authorList>
    </citation>
    <scope>NUCLEOTIDE SEQUENCE [LARGE SCALE GENOMIC DNA]</scope>
</reference>
<gene>
    <name evidence="3" type="ORF">HPBE_LOCUS25350</name>
</gene>
<dbReference type="AlphaFoldDB" id="A0A183GRN1"/>
<name>A0A183GRN1_HELPZ</name>
<evidence type="ECO:0000256" key="1">
    <source>
        <dbReference type="SAM" id="MobiDB-lite"/>
    </source>
</evidence>
<evidence type="ECO:0000259" key="2">
    <source>
        <dbReference type="Pfam" id="PF10551"/>
    </source>
</evidence>
<dbReference type="InterPro" id="IPR018289">
    <property type="entry name" value="MULE_transposase_dom"/>
</dbReference>
<accession>A0A3P8HXH9</accession>
<proteinExistence type="predicted"/>
<evidence type="ECO:0000313" key="4">
    <source>
        <dbReference type="Proteomes" id="UP000050761"/>
    </source>
</evidence>
<dbReference type="EMBL" id="UZAH01037767">
    <property type="protein sequence ID" value="VDP50713.1"/>
    <property type="molecule type" value="Genomic_DNA"/>
</dbReference>
<dbReference type="OrthoDB" id="5867259at2759"/>
<evidence type="ECO:0000313" key="5">
    <source>
        <dbReference type="WBParaSite" id="HPBE_0002535101-mRNA-1"/>
    </source>
</evidence>